<reference evidence="2" key="1">
    <citation type="journal article" date="2014" name="Int. J. Syst. Evol. Microbiol.">
        <title>Complete genome sequence of Corynebacterium casei LMG S-19264T (=DSM 44701T), isolated from a smear-ripened cheese.</title>
        <authorList>
            <consortium name="US DOE Joint Genome Institute (JGI-PGF)"/>
            <person name="Walter F."/>
            <person name="Albersmeier A."/>
            <person name="Kalinowski J."/>
            <person name="Ruckert C."/>
        </authorList>
    </citation>
    <scope>NUCLEOTIDE SEQUENCE</scope>
    <source>
        <strain evidence="2">KCTC 12343</strain>
    </source>
</reference>
<protein>
    <submittedName>
        <fullName evidence="2">Glycosylase</fullName>
    </submittedName>
    <submittedName>
        <fullName evidence="3">VOC family protein</fullName>
    </submittedName>
</protein>
<dbReference type="Proteomes" id="UP000292307">
    <property type="component" value="Chromosome"/>
</dbReference>
<feature type="domain" description="VOC" evidence="1">
    <location>
        <begin position="1"/>
        <end position="126"/>
    </location>
</feature>
<dbReference type="Gene3D" id="3.30.720.110">
    <property type="match status" value="1"/>
</dbReference>
<dbReference type="PANTHER" id="PTHR34109:SF1">
    <property type="entry name" value="VOC DOMAIN-CONTAINING PROTEIN"/>
    <property type="match status" value="1"/>
</dbReference>
<dbReference type="RefSeq" id="WP_131146462.1">
    <property type="nucleotide sequence ID" value="NZ_BMWV01000005.1"/>
</dbReference>
<evidence type="ECO:0000313" key="4">
    <source>
        <dbReference type="Proteomes" id="UP000292307"/>
    </source>
</evidence>
<dbReference type="SUPFAM" id="SSF54593">
    <property type="entry name" value="Glyoxalase/Bleomycin resistance protein/Dihydroxybiphenyl dioxygenase"/>
    <property type="match status" value="1"/>
</dbReference>
<proteinExistence type="predicted"/>
<dbReference type="InterPro" id="IPR029068">
    <property type="entry name" value="Glyas_Bleomycin-R_OHBP_Dase"/>
</dbReference>
<evidence type="ECO:0000313" key="5">
    <source>
        <dbReference type="Proteomes" id="UP000628442"/>
    </source>
</evidence>
<dbReference type="Proteomes" id="UP000628442">
    <property type="component" value="Unassembled WGS sequence"/>
</dbReference>
<keyword evidence="4" id="KW-1185">Reference proteome</keyword>
<sequence length="148" mass="16371">MIHELFAYLCVRDANAAIDFYGKAFGATEKFRLTEPGGRVGHAELDFGGVTLMLSDEYPEFGISGPRGVESPPVTIHLHVDDADAVVARALEAGASLKREVQDEFYGERGGVVRDPFGHRWNIGHSIEELSAEEMQRRYTVYMQQPAG</sequence>
<dbReference type="InterPro" id="IPR004360">
    <property type="entry name" value="Glyas_Fos-R_dOase_dom"/>
</dbReference>
<dbReference type="InterPro" id="IPR037523">
    <property type="entry name" value="VOC_core"/>
</dbReference>
<evidence type="ECO:0000313" key="2">
    <source>
        <dbReference type="EMBL" id="GGY43498.1"/>
    </source>
</evidence>
<name>A0A411X076_9BURK</name>
<accession>A0A411X076</accession>
<reference evidence="2" key="3">
    <citation type="submission" date="2022-12" db="EMBL/GenBank/DDBJ databases">
        <authorList>
            <person name="Sun Q."/>
            <person name="Kim S."/>
        </authorList>
    </citation>
    <scope>NUCLEOTIDE SEQUENCE</scope>
    <source>
        <strain evidence="2">KCTC 12343</strain>
    </source>
</reference>
<reference evidence="3 4" key="2">
    <citation type="submission" date="2019-02" db="EMBL/GenBank/DDBJ databases">
        <title>Draft Genome Sequences of Six Type Strains of the Genus Massilia.</title>
        <authorList>
            <person name="Miess H."/>
            <person name="Frediansyhah A."/>
            <person name="Gross H."/>
        </authorList>
    </citation>
    <scope>NUCLEOTIDE SEQUENCE [LARGE SCALE GENOMIC DNA]</scope>
    <source>
        <strain evidence="3 4">DSM 17472</strain>
    </source>
</reference>
<organism evidence="2 5">
    <name type="scientific">Pseudoduganella albidiflava</name>
    <dbReference type="NCBI Taxonomy" id="321983"/>
    <lineage>
        <taxon>Bacteria</taxon>
        <taxon>Pseudomonadati</taxon>
        <taxon>Pseudomonadota</taxon>
        <taxon>Betaproteobacteria</taxon>
        <taxon>Burkholderiales</taxon>
        <taxon>Oxalobacteraceae</taxon>
        <taxon>Telluria group</taxon>
        <taxon>Pseudoduganella</taxon>
    </lineage>
</organism>
<gene>
    <name evidence="3" type="ORF">EYF70_17010</name>
    <name evidence="2" type="ORF">GCM10007387_27030</name>
</gene>
<dbReference type="EMBL" id="BMWV01000005">
    <property type="protein sequence ID" value="GGY43498.1"/>
    <property type="molecule type" value="Genomic_DNA"/>
</dbReference>
<dbReference type="PANTHER" id="PTHR34109">
    <property type="entry name" value="BNAUNNG04460D PROTEIN-RELATED"/>
    <property type="match status" value="1"/>
</dbReference>
<dbReference type="Gene3D" id="3.30.720.120">
    <property type="match status" value="1"/>
</dbReference>
<dbReference type="PROSITE" id="PS51819">
    <property type="entry name" value="VOC"/>
    <property type="match status" value="1"/>
</dbReference>
<dbReference type="AlphaFoldDB" id="A0A411X076"/>
<dbReference type="OrthoDB" id="9795306at2"/>
<evidence type="ECO:0000259" key="1">
    <source>
        <dbReference type="PROSITE" id="PS51819"/>
    </source>
</evidence>
<dbReference type="CDD" id="cd07246">
    <property type="entry name" value="VOC_like"/>
    <property type="match status" value="1"/>
</dbReference>
<evidence type="ECO:0000313" key="3">
    <source>
        <dbReference type="EMBL" id="QBI02348.1"/>
    </source>
</evidence>
<dbReference type="EMBL" id="CP036401">
    <property type="protein sequence ID" value="QBI02348.1"/>
    <property type="molecule type" value="Genomic_DNA"/>
</dbReference>
<dbReference type="Pfam" id="PF00903">
    <property type="entry name" value="Glyoxalase"/>
    <property type="match status" value="1"/>
</dbReference>